<evidence type="ECO:0000256" key="1">
    <source>
        <dbReference type="SAM" id="MobiDB-lite"/>
    </source>
</evidence>
<feature type="compositionally biased region" description="Low complexity" evidence="1">
    <location>
        <begin position="90"/>
        <end position="103"/>
    </location>
</feature>
<reference evidence="3" key="1">
    <citation type="submission" date="2025-08" db="UniProtKB">
        <authorList>
            <consortium name="RefSeq"/>
        </authorList>
    </citation>
    <scope>IDENTIFICATION</scope>
    <source>
        <tissue evidence="3">Blood</tissue>
    </source>
</reference>
<name>A0A2Y9NK66_DELLE</name>
<dbReference type="AlphaFoldDB" id="A0A2Y9NK66"/>
<accession>A0A2Y9NK66</accession>
<organism evidence="2 3">
    <name type="scientific">Delphinapterus leucas</name>
    <name type="common">Beluga whale</name>
    <dbReference type="NCBI Taxonomy" id="9749"/>
    <lineage>
        <taxon>Eukaryota</taxon>
        <taxon>Metazoa</taxon>
        <taxon>Chordata</taxon>
        <taxon>Craniata</taxon>
        <taxon>Vertebrata</taxon>
        <taxon>Euteleostomi</taxon>
        <taxon>Mammalia</taxon>
        <taxon>Eutheria</taxon>
        <taxon>Laurasiatheria</taxon>
        <taxon>Artiodactyla</taxon>
        <taxon>Whippomorpha</taxon>
        <taxon>Cetacea</taxon>
        <taxon>Odontoceti</taxon>
        <taxon>Monodontidae</taxon>
        <taxon>Delphinapterus</taxon>
    </lineage>
</organism>
<proteinExistence type="predicted"/>
<evidence type="ECO:0000313" key="3">
    <source>
        <dbReference type="RefSeq" id="XP_022431792.1"/>
    </source>
</evidence>
<feature type="compositionally biased region" description="Polar residues" evidence="1">
    <location>
        <begin position="333"/>
        <end position="346"/>
    </location>
</feature>
<evidence type="ECO:0000313" key="2">
    <source>
        <dbReference type="Proteomes" id="UP000248483"/>
    </source>
</evidence>
<feature type="compositionally biased region" description="Pro residues" evidence="1">
    <location>
        <begin position="163"/>
        <end position="172"/>
    </location>
</feature>
<dbReference type="RefSeq" id="XP_022431792.1">
    <property type="nucleotide sequence ID" value="XM_022576084.2"/>
</dbReference>
<feature type="compositionally biased region" description="Basic and acidic residues" evidence="1">
    <location>
        <begin position="58"/>
        <end position="75"/>
    </location>
</feature>
<feature type="region of interest" description="Disordered" evidence="1">
    <location>
        <begin position="1"/>
        <end position="233"/>
    </location>
</feature>
<gene>
    <name evidence="3" type="primary">LOC111176081</name>
</gene>
<dbReference type="GeneID" id="111176081"/>
<sequence>MAPPWGAGSCDCRNDGSALCTHTPFNTPKSPTEDTGGGRGALSRVTRPEPQALWAHSPHGDRPSSTHRRELHKNQDQPGLPPYPPHRLLAADSSSSAVGVAVRVAEEPGTGQHPLCVLTSAEVARPPGAAAPPAPPSTGRHRPLPGLGVCQEPSQPQARSDDPPTPPRPPSRPLLGASRAPTPLLPLVPGGRVPPPPGLRGWPLVPLPAPHGGAGLPSSIQEDEAPEAQGQQAQGHVPFVLVECQGLSNHRVPSPWPAAGMGAMGCRGGGPLSFPRHSGSRNGQASPGELASGVLAPQRRARAHLSPPARTRPPPHPRPPPRPSCSKAGGASQRGTWDQSLNSPWQSLGCGGVVGRAGEGLWPPAPGTLGGSST</sequence>
<feature type="compositionally biased region" description="Gly residues" evidence="1">
    <location>
        <begin position="349"/>
        <end position="358"/>
    </location>
</feature>
<feature type="region of interest" description="Disordered" evidence="1">
    <location>
        <begin position="256"/>
        <end position="374"/>
    </location>
</feature>
<keyword evidence="2" id="KW-1185">Reference proteome</keyword>
<feature type="compositionally biased region" description="Gly residues" evidence="1">
    <location>
        <begin position="262"/>
        <end position="271"/>
    </location>
</feature>
<feature type="compositionally biased region" description="Pro residues" evidence="1">
    <location>
        <begin position="310"/>
        <end position="323"/>
    </location>
</feature>
<dbReference type="InParanoid" id="A0A2Y9NK66"/>
<dbReference type="KEGG" id="dle:111176081"/>
<dbReference type="Proteomes" id="UP000248483">
    <property type="component" value="Unplaced"/>
</dbReference>
<protein>
    <submittedName>
        <fullName evidence="3">Formin-2-like</fullName>
    </submittedName>
</protein>